<accession>A0A1X7UZF4</accession>
<dbReference type="SUPFAM" id="SSF49899">
    <property type="entry name" value="Concanavalin A-like lectins/glucanases"/>
    <property type="match status" value="1"/>
</dbReference>
<dbReference type="Pfam" id="PF13385">
    <property type="entry name" value="Laminin_G_3"/>
    <property type="match status" value="1"/>
</dbReference>
<dbReference type="EnsemblMetazoa" id="Aqu2.1.33081_001">
    <property type="protein sequence ID" value="Aqu2.1.33081_001"/>
    <property type="gene ID" value="Aqu2.1.33081"/>
</dbReference>
<name>A0A1X7UZF4_AMPQE</name>
<feature type="chain" id="PRO_5010890379" evidence="1">
    <location>
        <begin position="18"/>
        <end position="231"/>
    </location>
</feature>
<reference evidence="2" key="1">
    <citation type="submission" date="2017-05" db="UniProtKB">
        <authorList>
            <consortium name="EnsemblMetazoa"/>
        </authorList>
    </citation>
    <scope>IDENTIFICATION</scope>
</reference>
<evidence type="ECO:0000256" key="1">
    <source>
        <dbReference type="SAM" id="SignalP"/>
    </source>
</evidence>
<dbReference type="AlphaFoldDB" id="A0A1X7UZF4"/>
<dbReference type="InParanoid" id="A0A1X7UZF4"/>
<feature type="signal peptide" evidence="1">
    <location>
        <begin position="1"/>
        <end position="17"/>
    </location>
</feature>
<proteinExistence type="predicted"/>
<dbReference type="InterPro" id="IPR013320">
    <property type="entry name" value="ConA-like_dom_sf"/>
</dbReference>
<dbReference type="OrthoDB" id="10512295at2759"/>
<keyword evidence="1" id="KW-0732">Signal</keyword>
<sequence>MKYLLLCLLSAIACTHACDDIAKSSLVGHWTFEEGKKLKDLTGNFADILLKGARIENGKLIVHRQGWAVSPKYTGPTISEKTLVSWVRLTDTRVRAGSALTIDKISVDEFDAIVYGEREANRWMSGSSFFRRTTDPRPGYIGSTNPVQIAITYQNMRGSVHVRLYVNGRLFGRYTKGYIAIWSRGDTEVFWGIRHGNTNGGPGRINAEIEESRIYTTVLKPQELVKLRLNK</sequence>
<organism evidence="2">
    <name type="scientific">Amphimedon queenslandica</name>
    <name type="common">Sponge</name>
    <dbReference type="NCBI Taxonomy" id="400682"/>
    <lineage>
        <taxon>Eukaryota</taxon>
        <taxon>Metazoa</taxon>
        <taxon>Porifera</taxon>
        <taxon>Demospongiae</taxon>
        <taxon>Heteroscleromorpha</taxon>
        <taxon>Haplosclerida</taxon>
        <taxon>Niphatidae</taxon>
        <taxon>Amphimedon</taxon>
    </lineage>
</organism>
<evidence type="ECO:0000313" key="2">
    <source>
        <dbReference type="EnsemblMetazoa" id="Aqu2.1.33081_001"/>
    </source>
</evidence>
<protein>
    <submittedName>
        <fullName evidence="2">Uncharacterized protein</fullName>
    </submittedName>
</protein>
<dbReference type="Gene3D" id="2.60.120.200">
    <property type="match status" value="1"/>
</dbReference>